<accession>A0A0E9VP88</accession>
<dbReference type="EMBL" id="GBXM01028705">
    <property type="protein sequence ID" value="JAH79872.1"/>
    <property type="molecule type" value="Transcribed_RNA"/>
</dbReference>
<protein>
    <submittedName>
        <fullName evidence="1">Uncharacterized protein</fullName>
    </submittedName>
</protein>
<organism evidence="1">
    <name type="scientific">Anguilla anguilla</name>
    <name type="common">European freshwater eel</name>
    <name type="synonym">Muraena anguilla</name>
    <dbReference type="NCBI Taxonomy" id="7936"/>
    <lineage>
        <taxon>Eukaryota</taxon>
        <taxon>Metazoa</taxon>
        <taxon>Chordata</taxon>
        <taxon>Craniata</taxon>
        <taxon>Vertebrata</taxon>
        <taxon>Euteleostomi</taxon>
        <taxon>Actinopterygii</taxon>
        <taxon>Neopterygii</taxon>
        <taxon>Teleostei</taxon>
        <taxon>Anguilliformes</taxon>
        <taxon>Anguillidae</taxon>
        <taxon>Anguilla</taxon>
    </lineage>
</organism>
<sequence length="58" mass="6592">MKRLDVNQFNNSNMGMTGKIDGFCLVHRMVPCHQAASTFFASLGRARERLNLHLTKKV</sequence>
<name>A0A0E9VP88_ANGAN</name>
<proteinExistence type="predicted"/>
<evidence type="ECO:0000313" key="1">
    <source>
        <dbReference type="EMBL" id="JAH79872.1"/>
    </source>
</evidence>
<reference evidence="1" key="2">
    <citation type="journal article" date="2015" name="Fish Shellfish Immunol.">
        <title>Early steps in the European eel (Anguilla anguilla)-Vibrio vulnificus interaction in the gills: Role of the RtxA13 toxin.</title>
        <authorList>
            <person name="Callol A."/>
            <person name="Pajuelo D."/>
            <person name="Ebbesson L."/>
            <person name="Teles M."/>
            <person name="MacKenzie S."/>
            <person name="Amaro C."/>
        </authorList>
    </citation>
    <scope>NUCLEOTIDE SEQUENCE</scope>
</reference>
<reference evidence="1" key="1">
    <citation type="submission" date="2014-11" db="EMBL/GenBank/DDBJ databases">
        <authorList>
            <person name="Amaro Gonzalez C."/>
        </authorList>
    </citation>
    <scope>NUCLEOTIDE SEQUENCE</scope>
</reference>
<dbReference type="AlphaFoldDB" id="A0A0E9VP88"/>